<dbReference type="InterPro" id="IPR016024">
    <property type="entry name" value="ARM-type_fold"/>
</dbReference>
<dbReference type="EMBL" id="KL265318">
    <property type="protein sequence ID" value="KFZ61519.1"/>
    <property type="molecule type" value="Genomic_DNA"/>
</dbReference>
<dbReference type="PANTHER" id="PTHR46241">
    <property type="entry name" value="ARMADILLO REPEAT-CONTAINING PROTEIN 4 ARMC4"/>
    <property type="match status" value="1"/>
</dbReference>
<dbReference type="Proteomes" id="UP000053854">
    <property type="component" value="Unassembled WGS sequence"/>
</dbReference>
<accession>A0A094LBV0</accession>
<sequence length="544" mass="59196">GGNPAATVIALCSMRDFNLAQETCQMAIRDTGCLEVLINLLDTEEIKCQIGSLKILKEISQNTQIRHEIADLGGLQIMVKLLDSPDKDLKCLAAETIANVARFKRARRTVRQHGGIKRLVGLLECVSVGSTSLTPYQAKDTEIARCGALALWSCSKSTKNKEAIRKAGGIPLLARWLKCSHANILTPVVGTLQECASEPSYRLAIRTEGMIEHLVKNLSSEPEELQMHCASAIFKCAEDKETRDLVRQHRGLQPLSVLLGTPENKQLLKAVTGAIWKCAISGENVSKFREYKVVEALVGLLTDQPEEVLVNVVGALGECCQEPINRTIIRKCGGIPPLVKLLTGTDQGLLVNVTKAVGACATEPENMMIIDRLDGVRLLWSLLKNPNPDVQASAAWAICPCIQNAKDAGEMVRSFVGGLELIVNLLKSKNKEVLASVCAAITNIAKDEENLAVITDHGVVPLLSKLANTNNDKLRRHLAEAISHCCMWGSNRITFGETKAVAPLVRYLKSSDPSVHRATAQALYELSEDPNNCITMHENGVVKV</sequence>
<dbReference type="InterPro" id="IPR011989">
    <property type="entry name" value="ARM-like"/>
</dbReference>
<dbReference type="SMART" id="SM00185">
    <property type="entry name" value="ARM"/>
    <property type="match status" value="12"/>
</dbReference>
<evidence type="ECO:0000256" key="1">
    <source>
        <dbReference type="PROSITE-ProRule" id="PRU00259"/>
    </source>
</evidence>
<evidence type="ECO:0000313" key="3">
    <source>
        <dbReference type="Proteomes" id="UP000053854"/>
    </source>
</evidence>
<feature type="non-terminal residue" evidence="2">
    <location>
        <position position="544"/>
    </location>
</feature>
<reference evidence="2 3" key="1">
    <citation type="submission" date="2014-04" db="EMBL/GenBank/DDBJ databases">
        <title>Genome evolution of avian class.</title>
        <authorList>
            <person name="Zhang G."/>
            <person name="Li C."/>
        </authorList>
    </citation>
    <scope>NUCLEOTIDE SEQUENCE [LARGE SCALE GENOMIC DNA]</scope>
    <source>
        <strain evidence="2">BGI_N338</strain>
    </source>
</reference>
<dbReference type="PROSITE" id="PS50176">
    <property type="entry name" value="ARM_REPEAT"/>
    <property type="match status" value="2"/>
</dbReference>
<dbReference type="OrthoDB" id="1683831at2759"/>
<gene>
    <name evidence="2" type="ORF">N338_12168</name>
</gene>
<dbReference type="PANTHER" id="PTHR46241:SF1">
    <property type="entry name" value="OUTER DYNEIN ARM-DOCKING COMPLEX SUBUNIT 2"/>
    <property type="match status" value="1"/>
</dbReference>
<dbReference type="Gene3D" id="1.25.10.10">
    <property type="entry name" value="Leucine-rich Repeat Variant"/>
    <property type="match status" value="3"/>
</dbReference>
<protein>
    <submittedName>
        <fullName evidence="2">Armadillo repeat-containing protein 4</fullName>
    </submittedName>
</protein>
<proteinExistence type="predicted"/>
<dbReference type="Pfam" id="PF13646">
    <property type="entry name" value="HEAT_2"/>
    <property type="match status" value="1"/>
</dbReference>
<dbReference type="AlphaFoldDB" id="A0A094LBV0"/>
<evidence type="ECO:0000313" key="2">
    <source>
        <dbReference type="EMBL" id="KFZ61519.1"/>
    </source>
</evidence>
<feature type="non-terminal residue" evidence="2">
    <location>
        <position position="1"/>
    </location>
</feature>
<dbReference type="InterPro" id="IPR000225">
    <property type="entry name" value="Armadillo"/>
</dbReference>
<organism evidence="2 3">
    <name type="scientific">Podiceps cristatus</name>
    <name type="common">Great crested grebe</name>
    <dbReference type="NCBI Taxonomy" id="345573"/>
    <lineage>
        <taxon>Eukaryota</taxon>
        <taxon>Metazoa</taxon>
        <taxon>Chordata</taxon>
        <taxon>Craniata</taxon>
        <taxon>Vertebrata</taxon>
        <taxon>Euteleostomi</taxon>
        <taxon>Archelosauria</taxon>
        <taxon>Archosauria</taxon>
        <taxon>Dinosauria</taxon>
        <taxon>Saurischia</taxon>
        <taxon>Theropoda</taxon>
        <taxon>Coelurosauria</taxon>
        <taxon>Aves</taxon>
        <taxon>Neognathae</taxon>
        <taxon>Neoaves</taxon>
        <taxon>Mirandornithes</taxon>
        <taxon>Podicipediformes</taxon>
        <taxon>Podicipedidae</taxon>
        <taxon>Podiceps</taxon>
    </lineage>
</organism>
<feature type="repeat" description="ARM" evidence="1">
    <location>
        <begin position="417"/>
        <end position="459"/>
    </location>
</feature>
<keyword evidence="3" id="KW-1185">Reference proteome</keyword>
<dbReference type="SUPFAM" id="SSF48371">
    <property type="entry name" value="ARM repeat"/>
    <property type="match status" value="2"/>
</dbReference>
<feature type="repeat" description="ARM" evidence="1">
    <location>
        <begin position="73"/>
        <end position="115"/>
    </location>
</feature>
<name>A0A094LBV0_PODCR</name>
<dbReference type="Pfam" id="PF00514">
    <property type="entry name" value="Arm"/>
    <property type="match status" value="3"/>
</dbReference>